<dbReference type="PANTHER" id="PTHR23119:SF44">
    <property type="entry name" value="PROTEIN LAP4"/>
    <property type="match status" value="1"/>
</dbReference>
<reference evidence="5" key="1">
    <citation type="journal article" date="2013" name="Genetics">
        <title>The draft genome and transcriptome of Panagrellus redivivus are shaped by the harsh demands of a free-living lifestyle.</title>
        <authorList>
            <person name="Srinivasan J."/>
            <person name="Dillman A.R."/>
            <person name="Macchietto M.G."/>
            <person name="Heikkinen L."/>
            <person name="Lakso M."/>
            <person name="Fracchia K.M."/>
            <person name="Antoshechkin I."/>
            <person name="Mortazavi A."/>
            <person name="Wong G."/>
            <person name="Sternberg P.W."/>
        </authorList>
    </citation>
    <scope>NUCLEOTIDE SEQUENCE [LARGE SCALE GENOMIC DNA]</scope>
    <source>
        <strain evidence="5">MT8872</strain>
    </source>
</reference>
<dbReference type="GO" id="GO:0030054">
    <property type="term" value="C:cell junction"/>
    <property type="evidence" value="ECO:0007669"/>
    <property type="project" value="TreeGrafter"/>
</dbReference>
<evidence type="ECO:0000256" key="3">
    <source>
        <dbReference type="SAM" id="MobiDB-lite"/>
    </source>
</evidence>
<accession>A0A7E4V6U0</accession>
<organism evidence="5 6">
    <name type="scientific">Panagrellus redivivus</name>
    <name type="common">Microworm</name>
    <dbReference type="NCBI Taxonomy" id="6233"/>
    <lineage>
        <taxon>Eukaryota</taxon>
        <taxon>Metazoa</taxon>
        <taxon>Ecdysozoa</taxon>
        <taxon>Nematoda</taxon>
        <taxon>Chromadorea</taxon>
        <taxon>Rhabditida</taxon>
        <taxon>Tylenchina</taxon>
        <taxon>Panagrolaimomorpha</taxon>
        <taxon>Panagrolaimoidea</taxon>
        <taxon>Panagrolaimidae</taxon>
        <taxon>Panagrellus</taxon>
    </lineage>
</organism>
<dbReference type="WBParaSite" id="Pan_g17190.t1">
    <property type="protein sequence ID" value="Pan_g17190.t1"/>
    <property type="gene ID" value="Pan_g17190"/>
</dbReference>
<evidence type="ECO:0000259" key="4">
    <source>
        <dbReference type="PROSITE" id="PS50106"/>
    </source>
</evidence>
<dbReference type="PANTHER" id="PTHR23119">
    <property type="entry name" value="DISCS LARGE"/>
    <property type="match status" value="1"/>
</dbReference>
<dbReference type="InterPro" id="IPR055414">
    <property type="entry name" value="LRR_R13L4/SHOC2-like"/>
</dbReference>
<reference evidence="6" key="2">
    <citation type="submission" date="2020-10" db="UniProtKB">
        <authorList>
            <consortium name="WormBaseParasite"/>
        </authorList>
    </citation>
    <scope>IDENTIFICATION</scope>
</reference>
<feature type="domain" description="PDZ" evidence="4">
    <location>
        <begin position="531"/>
        <end position="620"/>
    </location>
</feature>
<keyword evidence="2" id="KW-0677">Repeat</keyword>
<dbReference type="GO" id="GO:0016323">
    <property type="term" value="C:basolateral plasma membrane"/>
    <property type="evidence" value="ECO:0007669"/>
    <property type="project" value="TreeGrafter"/>
</dbReference>
<feature type="region of interest" description="Disordered" evidence="3">
    <location>
        <begin position="831"/>
        <end position="851"/>
    </location>
</feature>
<evidence type="ECO:0000313" key="6">
    <source>
        <dbReference type="WBParaSite" id="Pan_g17190.t1"/>
    </source>
</evidence>
<evidence type="ECO:0000313" key="5">
    <source>
        <dbReference type="Proteomes" id="UP000492821"/>
    </source>
</evidence>
<name>A0A7E4V6U0_PANRE</name>
<dbReference type="PROSITE" id="PS50106">
    <property type="entry name" value="PDZ"/>
    <property type="match status" value="2"/>
</dbReference>
<dbReference type="GO" id="GO:0097120">
    <property type="term" value="P:receptor localization to synapse"/>
    <property type="evidence" value="ECO:0007669"/>
    <property type="project" value="TreeGrafter"/>
</dbReference>
<dbReference type="PROSITE" id="PS51450">
    <property type="entry name" value="LRR"/>
    <property type="match status" value="4"/>
</dbReference>
<dbReference type="GO" id="GO:0045197">
    <property type="term" value="P:establishment or maintenance of epithelial cell apical/basal polarity"/>
    <property type="evidence" value="ECO:0007669"/>
    <property type="project" value="TreeGrafter"/>
</dbReference>
<dbReference type="SMART" id="SM00364">
    <property type="entry name" value="LRR_BAC"/>
    <property type="match status" value="12"/>
</dbReference>
<dbReference type="InterPro" id="IPR001611">
    <property type="entry name" value="Leu-rich_rpt"/>
</dbReference>
<proteinExistence type="predicted"/>
<dbReference type="Pfam" id="PF23598">
    <property type="entry name" value="LRR_14"/>
    <property type="match status" value="2"/>
</dbReference>
<dbReference type="Gene3D" id="3.80.10.10">
    <property type="entry name" value="Ribonuclease Inhibitor"/>
    <property type="match status" value="2"/>
</dbReference>
<dbReference type="InterPro" id="IPR036034">
    <property type="entry name" value="PDZ_sf"/>
</dbReference>
<dbReference type="GO" id="GO:0098609">
    <property type="term" value="P:cell-cell adhesion"/>
    <property type="evidence" value="ECO:0007669"/>
    <property type="project" value="TreeGrafter"/>
</dbReference>
<dbReference type="SUPFAM" id="SSF50156">
    <property type="entry name" value="PDZ domain-like"/>
    <property type="match status" value="2"/>
</dbReference>
<dbReference type="Proteomes" id="UP000492821">
    <property type="component" value="Unassembled WGS sequence"/>
</dbReference>
<dbReference type="InterPro" id="IPR050614">
    <property type="entry name" value="Synaptic_Scaffolding_LAP-MAGUK"/>
</dbReference>
<dbReference type="GO" id="GO:0019901">
    <property type="term" value="F:protein kinase binding"/>
    <property type="evidence" value="ECO:0007669"/>
    <property type="project" value="TreeGrafter"/>
</dbReference>
<dbReference type="Pfam" id="PF00595">
    <property type="entry name" value="PDZ"/>
    <property type="match status" value="2"/>
</dbReference>
<dbReference type="InterPro" id="IPR001478">
    <property type="entry name" value="PDZ"/>
</dbReference>
<keyword evidence="5" id="KW-1185">Reference proteome</keyword>
<sequence length="1084" mass="118991">MKFFCLPSFACKGKTDTLDFSCQKLEIIPDAVFRHAKSLEDLNLGINRLIDLPEGFFRMPKLQRLILSYNSIQGIPSGIGDLTNLVELDISNNELCDIPEEIGKCVGLRVLNISNNILTTENLPSSICNLSELTHFVMSKTDIRNLPFDIDKLVNLRFLNACECSLKALPSNIVFLKNLVHLDVGENSLTELPSGFGKLESLRELNLEGNDLTYLPDDLLKCSNLESLVVCRNRLRSLPSEIGDLTKLVELDAHTNDIEDVPTSIRRLVNLQILRLNNNHIKSLPMSIGSLAALSELYLSANELTSLPSSIGNLGKLTFLDVSSNLLTEIPSTIGCLSNLGTLLLRDNELQKLADEIGKLNKLRVLDVVDNELRDLPYTLVVLKQTLRAIYLAADRPIKISTLKESRDRDNTKVLVHYMLPQISYAPNTDNKSTLGGQRIRWATDVPENNTSGNSDVGFIDESVDDGLLERHDTPHPKNFASRHAQLLEKRKNDGTDGPEVTMRPLRSVLKNRPNSTASLMAIEPPMEVTTFMIRRSENGSLGWTIYGGVDCFPPYKDDDHGFFVKKLVPGGPAAEAGLGIGDKIVAVNGRPIGRCTHAQGTSMIANTDDVVLFDVHVANPELRLPIQPRVPSPSDIEPVPTDSTTDATDVVAVGIRCDYTGDVGFTINNNPESGFICIADVNPDGPAAATDKIRPGDRILSINGTNITTMPLHDVQTMIKPSIADSNFEVYLVVERSHFNSARNDSIVLPSTSLPVFPEDAEPAATTAPYKKGHARKPSEDFGIGGTPFLVELSREPVRAKSISDLTIVDNVVPTAPGNRSLDIEPTFEKISTPSKPLEPSTTFSDEPESTVSAVVLEKKILKPVPPPIAPKPKFLPESTKPPPVAPKPEGMLDINSRIKQFEEINNQLASPPIRSEAPPPEKKPLITKSEIEHLKLENDKTFIGSAPLACMDDEESVNGNDSLADEYDNMINRIITPTMPKVIRTKNAEKRATAAAAALGLSPSAMSNCSTRSESALSNASSVAPLDLNEIEKHRRWREARMNSIELMSKRTDDLLNDYRIQMSRLSNISEDHTVPSPIPTK</sequence>
<dbReference type="GO" id="GO:0043113">
    <property type="term" value="P:receptor clustering"/>
    <property type="evidence" value="ECO:0007669"/>
    <property type="project" value="TreeGrafter"/>
</dbReference>
<dbReference type="Pfam" id="PF13855">
    <property type="entry name" value="LRR_8"/>
    <property type="match status" value="1"/>
</dbReference>
<dbReference type="InterPro" id="IPR032675">
    <property type="entry name" value="LRR_dom_sf"/>
</dbReference>
<dbReference type="SMART" id="SM00228">
    <property type="entry name" value="PDZ"/>
    <property type="match status" value="2"/>
</dbReference>
<feature type="domain" description="PDZ" evidence="4">
    <location>
        <begin position="653"/>
        <end position="723"/>
    </location>
</feature>
<dbReference type="Gene3D" id="2.30.42.10">
    <property type="match status" value="2"/>
</dbReference>
<dbReference type="AlphaFoldDB" id="A0A7E4V6U0"/>
<dbReference type="SUPFAM" id="SSF52047">
    <property type="entry name" value="RNI-like"/>
    <property type="match status" value="1"/>
</dbReference>
<dbReference type="SMART" id="SM00369">
    <property type="entry name" value="LRR_TYP"/>
    <property type="match status" value="10"/>
</dbReference>
<dbReference type="InterPro" id="IPR003591">
    <property type="entry name" value="Leu-rich_rpt_typical-subtyp"/>
</dbReference>
<protein>
    <submittedName>
        <fullName evidence="6">PDZ domain-containing protein</fullName>
    </submittedName>
</protein>
<dbReference type="CDD" id="cd00136">
    <property type="entry name" value="PDZ_canonical"/>
    <property type="match status" value="1"/>
</dbReference>
<evidence type="ECO:0000256" key="2">
    <source>
        <dbReference type="ARBA" id="ARBA00022737"/>
    </source>
</evidence>
<keyword evidence="1" id="KW-0433">Leucine-rich repeat</keyword>
<evidence type="ECO:0000256" key="1">
    <source>
        <dbReference type="ARBA" id="ARBA00022614"/>
    </source>
</evidence>